<gene>
    <name evidence="1" type="ORF">AN396_05570</name>
</gene>
<evidence type="ECO:0000313" key="1">
    <source>
        <dbReference type="EMBL" id="ONI40668.1"/>
    </source>
</evidence>
<comment type="caution">
    <text evidence="1">The sequence shown here is derived from an EMBL/GenBank/DDBJ whole genome shotgun (WGS) entry which is preliminary data.</text>
</comment>
<reference evidence="1" key="1">
    <citation type="submission" date="2016-08" db="EMBL/GenBank/DDBJ databases">
        <authorList>
            <person name="Ngugi D.K."/>
            <person name="Miyake S."/>
            <person name="Stingl U."/>
        </authorList>
    </citation>
    <scope>NUCLEOTIDE SEQUENCE</scope>
    <source>
        <strain evidence="1">SCG-B11WGA-EpuloA1</strain>
    </source>
</reference>
<accession>A0ACC8XCZ5</accession>
<name>A0ACC8XCZ5_9FIRM</name>
<evidence type="ECO:0000313" key="2">
    <source>
        <dbReference type="Proteomes" id="UP000188605"/>
    </source>
</evidence>
<keyword evidence="2" id="KW-1185">Reference proteome</keyword>
<dbReference type="EMBL" id="LJDB01000047">
    <property type="protein sequence ID" value="ONI40668.1"/>
    <property type="molecule type" value="Genomic_DNA"/>
</dbReference>
<protein>
    <submittedName>
        <fullName evidence="1">MATE family efflux transporter</fullName>
    </submittedName>
</protein>
<proteinExistence type="predicted"/>
<dbReference type="Proteomes" id="UP000188605">
    <property type="component" value="Unassembled WGS sequence"/>
</dbReference>
<sequence>MLKKLVKLALPIMGTSFIQMAYNMIDMMWIGRVGSDAVAAVGTAGFFTWFAWALVLLSKIGGEVKIAQSVGEGNIAKIKSFAVSSLQLNIVVAILYGAFIIILHKPLIGFFTMTDANIIRMAETYLIVMGVGMIVMFINPMLTSIFTGLGDSKTPFIMNTIGLILNIVLDPILIFGLVGFPELGVLGAAIATVLAQVVVTVCFIIALAKRKEEYLKLNLLTKPCWEDMKILTKISLPIAIQNAFFSMIGIVLGRFVASWGPIPIAVQKVGTQIESISWMTAGGISTALSTFVGQNYGAQKYDRIEKGLQITILLATFVGILATVLLMGFGEEIFAMFIPEEESISQGANYLYILGYSQILMCIEITIAGLFNGLGKTYIPSVVQIVITISRIPLAYWASKPQYLGIDGIWWIITLTAALKGIIMVGLYIYLKRQGKLYAY</sequence>
<organism evidence="1 2">
    <name type="scientific">Candidatus Epulonipiscium fishelsonii</name>
    <dbReference type="NCBI Taxonomy" id="77094"/>
    <lineage>
        <taxon>Bacteria</taxon>
        <taxon>Bacillati</taxon>
        <taxon>Bacillota</taxon>
        <taxon>Clostridia</taxon>
        <taxon>Lachnospirales</taxon>
        <taxon>Lachnospiraceae</taxon>
        <taxon>Candidatus Epulonipiscium</taxon>
    </lineage>
</organism>